<feature type="transmembrane region" description="Helical" evidence="1">
    <location>
        <begin position="42"/>
        <end position="65"/>
    </location>
</feature>
<dbReference type="AlphaFoldDB" id="A0A7T9I1M0"/>
<feature type="transmembrane region" description="Helical" evidence="1">
    <location>
        <begin position="12"/>
        <end position="30"/>
    </location>
</feature>
<protein>
    <submittedName>
        <fullName evidence="2">Uncharacterized protein</fullName>
    </submittedName>
</protein>
<dbReference type="EMBL" id="CP064981">
    <property type="protein sequence ID" value="QQR92483.1"/>
    <property type="molecule type" value="Genomic_DNA"/>
</dbReference>
<gene>
    <name evidence="2" type="ORF">IPJ89_05035</name>
</gene>
<keyword evidence="1" id="KW-0812">Transmembrane</keyword>
<keyword evidence="1" id="KW-0472">Membrane</keyword>
<reference evidence="2" key="1">
    <citation type="submission" date="2020-11" db="EMBL/GenBank/DDBJ databases">
        <title>Connecting structure to function with the recovery of over 1000 high-quality activated sludge metagenome-assembled genomes encoding full-length rRNA genes using long-read sequencing.</title>
        <authorList>
            <person name="Singleton C.M."/>
            <person name="Petriglieri F."/>
            <person name="Kristensen J.M."/>
            <person name="Kirkegaard R.H."/>
            <person name="Michaelsen T.Y."/>
            <person name="Andersen M.H."/>
            <person name="Karst S.M."/>
            <person name="Dueholm M.S."/>
            <person name="Nielsen P.H."/>
            <person name="Albertsen M."/>
        </authorList>
    </citation>
    <scope>NUCLEOTIDE SEQUENCE</scope>
    <source>
        <strain evidence="2">Fred_18-Q3-R57-64_BAT3C.431</strain>
    </source>
</reference>
<evidence type="ECO:0000313" key="2">
    <source>
        <dbReference type="EMBL" id="QQR92483.1"/>
    </source>
</evidence>
<proteinExistence type="predicted"/>
<accession>A0A7T9I1M0</accession>
<organism evidence="2">
    <name type="scientific">Candidatus Iainarchaeum sp</name>
    <dbReference type="NCBI Taxonomy" id="3101447"/>
    <lineage>
        <taxon>Archaea</taxon>
        <taxon>Candidatus Iainarchaeota</taxon>
        <taxon>Candidatus Iainarchaeia</taxon>
        <taxon>Candidatus Iainarchaeales</taxon>
        <taxon>Candidatus Iainarchaeaceae</taxon>
        <taxon>Candidatus Iainarchaeum</taxon>
    </lineage>
</organism>
<feature type="transmembrane region" description="Helical" evidence="1">
    <location>
        <begin position="86"/>
        <end position="113"/>
    </location>
</feature>
<name>A0A7T9I1M0_9ARCH</name>
<dbReference type="Proteomes" id="UP000596004">
    <property type="component" value="Chromosome"/>
</dbReference>
<sequence length="148" mass="16587">MNKKIPFSDPEAIRIAIAIGIIAIAAQINFNQVKYFGDDLVTLSLLFVLVAFGFAAYLGLTAFRYAPGSGFFAEYTRNLGNNADNFYTFTAFLGFYFMVVAFASLITTMFAPFFWQLSIPFDKQAAAVLLSLIILVVPAYEVYRNRKR</sequence>
<feature type="transmembrane region" description="Helical" evidence="1">
    <location>
        <begin position="125"/>
        <end position="143"/>
    </location>
</feature>
<keyword evidence="1" id="KW-1133">Transmembrane helix</keyword>
<evidence type="ECO:0000256" key="1">
    <source>
        <dbReference type="SAM" id="Phobius"/>
    </source>
</evidence>